<organism evidence="1 2">
    <name type="scientific">Actinomadura vinacea</name>
    <dbReference type="NCBI Taxonomy" id="115336"/>
    <lineage>
        <taxon>Bacteria</taxon>
        <taxon>Bacillati</taxon>
        <taxon>Actinomycetota</taxon>
        <taxon>Actinomycetes</taxon>
        <taxon>Streptosporangiales</taxon>
        <taxon>Thermomonosporaceae</taxon>
        <taxon>Actinomadura</taxon>
    </lineage>
</organism>
<protein>
    <submittedName>
        <fullName evidence="1">Uncharacterized protein</fullName>
    </submittedName>
</protein>
<evidence type="ECO:0000313" key="1">
    <source>
        <dbReference type="EMBL" id="GAA2436683.1"/>
    </source>
</evidence>
<reference evidence="1 2" key="1">
    <citation type="journal article" date="2019" name="Int. J. Syst. Evol. Microbiol.">
        <title>The Global Catalogue of Microorganisms (GCM) 10K type strain sequencing project: providing services to taxonomists for standard genome sequencing and annotation.</title>
        <authorList>
            <consortium name="The Broad Institute Genomics Platform"/>
            <consortium name="The Broad Institute Genome Sequencing Center for Infectious Disease"/>
            <person name="Wu L."/>
            <person name="Ma J."/>
        </authorList>
    </citation>
    <scope>NUCLEOTIDE SEQUENCE [LARGE SCALE GENOMIC DNA]</scope>
    <source>
        <strain evidence="1 2">JCM 3325</strain>
    </source>
</reference>
<sequence length="92" mass="9867">MRWAAGAHGWAPDAATAVGTYGWNSEPDRTATGGASVGAALPIRKAAQEALVRLRGPAGNPLTAAQWLQCCWRIIRACRRRWPVMPTMPGDI</sequence>
<evidence type="ECO:0000313" key="2">
    <source>
        <dbReference type="Proteomes" id="UP001501231"/>
    </source>
</evidence>
<proteinExistence type="predicted"/>
<gene>
    <name evidence="1" type="ORF">GCM10010191_59320</name>
</gene>
<dbReference type="Proteomes" id="UP001501231">
    <property type="component" value="Unassembled WGS sequence"/>
</dbReference>
<name>A0ABN3JSC3_9ACTN</name>
<comment type="caution">
    <text evidence="1">The sequence shown here is derived from an EMBL/GenBank/DDBJ whole genome shotgun (WGS) entry which is preliminary data.</text>
</comment>
<keyword evidence="2" id="KW-1185">Reference proteome</keyword>
<accession>A0ABN3JSC3</accession>
<dbReference type="EMBL" id="BAAARW010000021">
    <property type="protein sequence ID" value="GAA2436683.1"/>
    <property type="molecule type" value="Genomic_DNA"/>
</dbReference>